<keyword evidence="1" id="KW-1133">Transmembrane helix</keyword>
<protein>
    <submittedName>
        <fullName evidence="2">Uncharacterized protein</fullName>
    </submittedName>
</protein>
<dbReference type="AlphaFoldDB" id="A0AAI8C655"/>
<dbReference type="KEGG" id="mod:AS202_11395"/>
<dbReference type="Proteomes" id="UP000069030">
    <property type="component" value="Chromosome"/>
</dbReference>
<evidence type="ECO:0000313" key="3">
    <source>
        <dbReference type="Proteomes" id="UP000069030"/>
    </source>
</evidence>
<evidence type="ECO:0000256" key="1">
    <source>
        <dbReference type="SAM" id="Phobius"/>
    </source>
</evidence>
<proteinExistence type="predicted"/>
<dbReference type="EMBL" id="CP013690">
    <property type="protein sequence ID" value="ALU26715.1"/>
    <property type="molecule type" value="Genomic_DNA"/>
</dbReference>
<dbReference type="RefSeq" id="WP_006266669.1">
    <property type="nucleotide sequence ID" value="NZ_CP013690.1"/>
</dbReference>
<accession>A0AAI8C655</accession>
<evidence type="ECO:0000313" key="2">
    <source>
        <dbReference type="EMBL" id="ALU26715.1"/>
    </source>
</evidence>
<organism evidence="2 3">
    <name type="scientific">Myroides odoratimimus</name>
    <dbReference type="NCBI Taxonomy" id="76832"/>
    <lineage>
        <taxon>Bacteria</taxon>
        <taxon>Pseudomonadati</taxon>
        <taxon>Bacteroidota</taxon>
        <taxon>Flavobacteriia</taxon>
        <taxon>Flavobacteriales</taxon>
        <taxon>Flavobacteriaceae</taxon>
        <taxon>Myroides</taxon>
    </lineage>
</organism>
<feature type="transmembrane region" description="Helical" evidence="1">
    <location>
        <begin position="35"/>
        <end position="55"/>
    </location>
</feature>
<name>A0AAI8C655_9FLAO</name>
<gene>
    <name evidence="2" type="ORF">AS202_11395</name>
</gene>
<sequence length="78" mass="8792">MSVSTKTIILQFLSFAVLFILCRLAFTTFTALSGFWLPLTSAVTATILAPQFKVFKTDKGDKICMRWIFLKGVKILNK</sequence>
<keyword evidence="1" id="KW-0812">Transmembrane</keyword>
<keyword evidence="1" id="KW-0472">Membrane</keyword>
<reference evidence="2 3" key="1">
    <citation type="journal article" date="2016" name="J. Zhejiang Univ. Sci. B">
        <title>Antibiotic resistance mechanisms of Myroides sp.</title>
        <authorList>
            <person name="Hu S."/>
            <person name="Yuan S."/>
            <person name="Qu H."/>
            <person name="Jiang T."/>
            <person name="Zhou Y."/>
            <person name="Wang M."/>
            <person name="Ming D."/>
        </authorList>
    </citation>
    <scope>NUCLEOTIDE SEQUENCE [LARGE SCALE GENOMIC DNA]</scope>
    <source>
        <strain evidence="2 3">PR63039</strain>
    </source>
</reference>